<dbReference type="AlphaFoldDB" id="A0A8H3DC37"/>
<reference evidence="3" key="1">
    <citation type="submission" date="2021-01" db="EMBL/GenBank/DDBJ databases">
        <authorList>
            <person name="Kaushik A."/>
        </authorList>
    </citation>
    <scope>NUCLEOTIDE SEQUENCE</scope>
    <source>
        <strain evidence="3">Type strain: AG8-Rh-89/</strain>
    </source>
</reference>
<dbReference type="Proteomes" id="UP000663850">
    <property type="component" value="Unassembled WGS sequence"/>
</dbReference>
<organism evidence="3 4">
    <name type="scientific">Rhizoctonia solani</name>
    <dbReference type="NCBI Taxonomy" id="456999"/>
    <lineage>
        <taxon>Eukaryota</taxon>
        <taxon>Fungi</taxon>
        <taxon>Dikarya</taxon>
        <taxon>Basidiomycota</taxon>
        <taxon>Agaricomycotina</taxon>
        <taxon>Agaricomycetes</taxon>
        <taxon>Cantharellales</taxon>
        <taxon>Ceratobasidiaceae</taxon>
        <taxon>Rhizoctonia</taxon>
    </lineage>
</organism>
<dbReference type="EMBL" id="CAJMWZ010006319">
    <property type="protein sequence ID" value="CAE6519874.1"/>
    <property type="molecule type" value="Genomic_DNA"/>
</dbReference>
<feature type="region of interest" description="Disordered" evidence="2">
    <location>
        <begin position="205"/>
        <end position="234"/>
    </location>
</feature>
<dbReference type="InterPro" id="IPR059179">
    <property type="entry name" value="MLKL-like_MCAfunc"/>
</dbReference>
<proteinExistence type="predicted"/>
<comment type="caution">
    <text evidence="3">The sequence shown here is derived from an EMBL/GenBank/DDBJ whole genome shotgun (WGS) entry which is preliminary data.</text>
</comment>
<protein>
    <submittedName>
        <fullName evidence="3">Uncharacterized protein</fullName>
    </submittedName>
</protein>
<feature type="compositionally biased region" description="Low complexity" evidence="2">
    <location>
        <begin position="210"/>
        <end position="219"/>
    </location>
</feature>
<sequence length="312" mass="35230">MGKPNAPIYSPSVASTMRSAVTALLSFVALPAIPLSSTLDTLIELVGEIVEISRTSRRQILMDFGEHVNRIVNQLVSGLRNEQLSQHSNVRKNLEELQRTLDKILRNLYYISSSESFLFRLGRALFPEQDVMQVVRMRQQLDDALSLFQFAAACELLARTQNIPHDQAAVDRSMSTQRQHTQSPSNTIINDHPQRQEHTNIRHESAQALQQDPRTQNQRTRPRRSAFVRAGPPNPECDTVTDAYTEVDSLRRLFYRSRRPLLAMQLAVALGRYSDLLVKSGHTADALAASQESAKLFKSLAERGPEIYHDSD</sequence>
<keyword evidence="1" id="KW-0175">Coiled coil</keyword>
<feature type="region of interest" description="Disordered" evidence="2">
    <location>
        <begin position="168"/>
        <end position="192"/>
    </location>
</feature>
<evidence type="ECO:0000256" key="1">
    <source>
        <dbReference type="SAM" id="Coils"/>
    </source>
</evidence>
<gene>
    <name evidence="3" type="ORF">RDB_LOCUS116450</name>
</gene>
<feature type="coiled-coil region" evidence="1">
    <location>
        <begin position="80"/>
        <end position="107"/>
    </location>
</feature>
<name>A0A8H3DC37_9AGAM</name>
<evidence type="ECO:0000313" key="4">
    <source>
        <dbReference type="Proteomes" id="UP000663850"/>
    </source>
</evidence>
<accession>A0A8H3DC37</accession>
<feature type="compositionally biased region" description="Polar residues" evidence="2">
    <location>
        <begin position="173"/>
        <end position="189"/>
    </location>
</feature>
<evidence type="ECO:0000313" key="3">
    <source>
        <dbReference type="EMBL" id="CAE6519874.1"/>
    </source>
</evidence>
<dbReference type="CDD" id="cd21037">
    <property type="entry name" value="MLKL_NTD"/>
    <property type="match status" value="1"/>
</dbReference>
<evidence type="ECO:0000256" key="2">
    <source>
        <dbReference type="SAM" id="MobiDB-lite"/>
    </source>
</evidence>